<dbReference type="GeneID" id="80019445"/>
<dbReference type="EMBL" id="MK977707">
    <property type="protein sequence ID" value="QDF19787.1"/>
    <property type="molecule type" value="Genomic_DNA"/>
</dbReference>
<evidence type="ECO:0000313" key="3">
    <source>
        <dbReference type="Proteomes" id="UP000318419"/>
    </source>
</evidence>
<dbReference type="Proteomes" id="UP000318419">
    <property type="component" value="Genome"/>
</dbReference>
<evidence type="ECO:0000259" key="1">
    <source>
        <dbReference type="Pfam" id="PF05305"/>
    </source>
</evidence>
<dbReference type="InterPro" id="IPR007969">
    <property type="entry name" value="DUF732"/>
</dbReference>
<name>A0A4Y6EP00_9CAUD</name>
<evidence type="ECO:0000313" key="2">
    <source>
        <dbReference type="EMBL" id="QDF19787.1"/>
    </source>
</evidence>
<gene>
    <name evidence="2" type="primary">55</name>
    <name evidence="2" type="ORF">SEA_LILSPOTTY_55</name>
</gene>
<sequence length="135" mass="14014">MIRAVAHADRRGGGIVKRYTFHKRTARRFLAAVAAGAVLAGTGIGFAARAGADPVTDTAYLMTLDERGIAYPSPAYAINTGHQVCALLDAGAHWSQVATLIARNSTIDVNDAAYLVGASMAAYCPEHAADAGVRA</sequence>
<dbReference type="KEGG" id="vg:80019445"/>
<accession>A0A4Y6EP00</accession>
<dbReference type="Pfam" id="PF05305">
    <property type="entry name" value="DUF732"/>
    <property type="match status" value="1"/>
</dbReference>
<protein>
    <recommendedName>
        <fullName evidence="1">DUF732 domain-containing protein</fullName>
    </recommendedName>
</protein>
<reference evidence="2 3" key="1">
    <citation type="submission" date="2019-05" db="EMBL/GenBank/DDBJ databases">
        <authorList>
            <person name="Kim R."/>
            <person name="Haleblian K.L."/>
            <person name="Torres C.-L.T."/>
            <person name="Chong M.Y."/>
            <person name="Duong K."/>
            <person name="Lee C."/>
            <person name="Lai L.T."/>
            <person name="Ballew A.S."/>
            <person name="Ly A.M."/>
            <person name="Wu S."/>
            <person name="Ngo R.T."/>
            <person name="Freise A.C."/>
            <person name="Reddi K."/>
            <person name="Moberg-Parker J."/>
            <person name="Garlena R.A."/>
            <person name="Russell D.A."/>
            <person name="Pope W.H."/>
            <person name="Jacobs-Sera D."/>
            <person name="Hatfull G.F."/>
        </authorList>
    </citation>
    <scope>NUCLEOTIDE SEQUENCE [LARGE SCALE GENOMIC DNA]</scope>
</reference>
<dbReference type="RefSeq" id="YP_010754844.1">
    <property type="nucleotide sequence ID" value="NC_073464.1"/>
</dbReference>
<organism evidence="2 3">
    <name type="scientific">Mycobacterium phage LilSpotty</name>
    <dbReference type="NCBI Taxonomy" id="2588512"/>
    <lineage>
        <taxon>Viruses</taxon>
        <taxon>Duplodnaviria</taxon>
        <taxon>Heunggongvirae</taxon>
        <taxon>Uroviricota</taxon>
        <taxon>Caudoviricetes</taxon>
        <taxon>Lilspottyvirus</taxon>
        <taxon>Lilspottyvirus lilspotty</taxon>
    </lineage>
</organism>
<keyword evidence="3" id="KW-1185">Reference proteome</keyword>
<feature type="domain" description="DUF732" evidence="1">
    <location>
        <begin position="57"/>
        <end position="126"/>
    </location>
</feature>
<proteinExistence type="predicted"/>